<evidence type="ECO:0000259" key="9">
    <source>
        <dbReference type="PROSITE" id="PS51194"/>
    </source>
</evidence>
<evidence type="ECO:0000256" key="7">
    <source>
        <dbReference type="SAM" id="MobiDB-lite"/>
    </source>
</evidence>
<dbReference type="GO" id="GO:0036297">
    <property type="term" value="P:interstrand cross-link repair"/>
    <property type="evidence" value="ECO:0007669"/>
    <property type="project" value="TreeGrafter"/>
</dbReference>
<dbReference type="SUPFAM" id="SSF52540">
    <property type="entry name" value="P-loop containing nucleoside triphosphate hydrolases"/>
    <property type="match status" value="1"/>
</dbReference>
<dbReference type="SMART" id="SM00490">
    <property type="entry name" value="HELICc"/>
    <property type="match status" value="1"/>
</dbReference>
<dbReference type="PANTHER" id="PTHR14025">
    <property type="entry name" value="FANCONI ANEMIA GROUP M FANCM FAMILY MEMBER"/>
    <property type="match status" value="1"/>
</dbReference>
<feature type="compositionally biased region" description="Acidic residues" evidence="7">
    <location>
        <begin position="1173"/>
        <end position="1182"/>
    </location>
</feature>
<name>A0AAD4QDS6_9AGAM</name>
<keyword evidence="5" id="KW-0067">ATP-binding</keyword>
<feature type="compositionally biased region" description="Pro residues" evidence="7">
    <location>
        <begin position="1080"/>
        <end position="1096"/>
    </location>
</feature>
<feature type="compositionally biased region" description="Basic and acidic residues" evidence="7">
    <location>
        <begin position="131"/>
        <end position="143"/>
    </location>
</feature>
<dbReference type="InterPro" id="IPR027417">
    <property type="entry name" value="P-loop_NTPase"/>
</dbReference>
<dbReference type="SMART" id="SM00487">
    <property type="entry name" value="DEXDc"/>
    <property type="match status" value="1"/>
</dbReference>
<feature type="domain" description="Helicase ATP-binding" evidence="8">
    <location>
        <begin position="233"/>
        <end position="382"/>
    </location>
</feature>
<comment type="subcellular location">
    <subcellularLocation>
        <location evidence="6">Nucleus</location>
    </subcellularLocation>
</comment>
<dbReference type="PROSITE" id="PS51192">
    <property type="entry name" value="HELICASE_ATP_BIND_1"/>
    <property type="match status" value="1"/>
</dbReference>
<evidence type="ECO:0000256" key="3">
    <source>
        <dbReference type="ARBA" id="ARBA00022801"/>
    </source>
</evidence>
<dbReference type="PROSITE" id="PS51194">
    <property type="entry name" value="HELICASE_CTER"/>
    <property type="match status" value="1"/>
</dbReference>
<feature type="region of interest" description="Disordered" evidence="7">
    <location>
        <begin position="839"/>
        <end position="1202"/>
    </location>
</feature>
<feature type="region of interest" description="Disordered" evidence="7">
    <location>
        <begin position="761"/>
        <end position="794"/>
    </location>
</feature>
<comment type="catalytic activity">
    <reaction evidence="6">
        <text>ATP + H2O = ADP + phosphate + H(+)</text>
        <dbReference type="Rhea" id="RHEA:13065"/>
        <dbReference type="ChEBI" id="CHEBI:15377"/>
        <dbReference type="ChEBI" id="CHEBI:15378"/>
        <dbReference type="ChEBI" id="CHEBI:30616"/>
        <dbReference type="ChEBI" id="CHEBI:43474"/>
        <dbReference type="ChEBI" id="CHEBI:456216"/>
        <dbReference type="EC" id="3.6.4.12"/>
    </reaction>
</comment>
<dbReference type="Pfam" id="PF00271">
    <property type="entry name" value="Helicase_C"/>
    <property type="match status" value="1"/>
</dbReference>
<feature type="compositionally biased region" description="Acidic residues" evidence="7">
    <location>
        <begin position="1046"/>
        <end position="1056"/>
    </location>
</feature>
<evidence type="ECO:0000256" key="5">
    <source>
        <dbReference type="ARBA" id="ARBA00022840"/>
    </source>
</evidence>
<evidence type="ECO:0000313" key="10">
    <source>
        <dbReference type="EMBL" id="KAH8992001.1"/>
    </source>
</evidence>
<dbReference type="CDD" id="cd18801">
    <property type="entry name" value="SF2_C_FANCM_Hef"/>
    <property type="match status" value="1"/>
</dbReference>
<comment type="similarity">
    <text evidence="1 6">Belongs to the DEAD box helicase family. DEAH subfamily. FANCM sub-subfamily.</text>
</comment>
<dbReference type="InterPro" id="IPR001650">
    <property type="entry name" value="Helicase_C-like"/>
</dbReference>
<dbReference type="GO" id="GO:0005524">
    <property type="term" value="F:ATP binding"/>
    <property type="evidence" value="ECO:0007669"/>
    <property type="project" value="UniProtKB-UniRule"/>
</dbReference>
<comment type="caution">
    <text evidence="10">The sequence shown here is derived from an EMBL/GenBank/DDBJ whole genome shotgun (WGS) entry which is preliminary data.</text>
</comment>
<keyword evidence="11" id="KW-1185">Reference proteome</keyword>
<dbReference type="GO" id="GO:0009378">
    <property type="term" value="F:four-way junction helicase activity"/>
    <property type="evidence" value="ECO:0007669"/>
    <property type="project" value="TreeGrafter"/>
</dbReference>
<dbReference type="InterPro" id="IPR014001">
    <property type="entry name" value="Helicase_ATP-bd"/>
</dbReference>
<dbReference type="Proteomes" id="UP001201163">
    <property type="component" value="Unassembled WGS sequence"/>
</dbReference>
<dbReference type="InterPro" id="IPR039686">
    <property type="entry name" value="FANCM/Mph1-like_ID"/>
</dbReference>
<keyword evidence="2" id="KW-0547">Nucleotide-binding</keyword>
<proteinExistence type="inferred from homology"/>
<evidence type="ECO:0000256" key="4">
    <source>
        <dbReference type="ARBA" id="ARBA00022806"/>
    </source>
</evidence>
<organism evidence="10 11">
    <name type="scientific">Lactarius akahatsu</name>
    <dbReference type="NCBI Taxonomy" id="416441"/>
    <lineage>
        <taxon>Eukaryota</taxon>
        <taxon>Fungi</taxon>
        <taxon>Dikarya</taxon>
        <taxon>Basidiomycota</taxon>
        <taxon>Agaricomycotina</taxon>
        <taxon>Agaricomycetes</taxon>
        <taxon>Russulales</taxon>
        <taxon>Russulaceae</taxon>
        <taxon>Lactarius</taxon>
    </lineage>
</organism>
<keyword evidence="3 10" id="KW-0378">Hydrolase</keyword>
<dbReference type="Gene3D" id="3.40.50.300">
    <property type="entry name" value="P-loop containing nucleotide triphosphate hydrolases"/>
    <property type="match status" value="2"/>
</dbReference>
<keyword evidence="4" id="KW-0347">Helicase</keyword>
<feature type="domain" description="Helicase C-terminal" evidence="9">
    <location>
        <begin position="566"/>
        <end position="740"/>
    </location>
</feature>
<dbReference type="PANTHER" id="PTHR14025:SF20">
    <property type="entry name" value="FANCONI ANEMIA GROUP M PROTEIN"/>
    <property type="match status" value="1"/>
</dbReference>
<dbReference type="EMBL" id="JAKELL010000024">
    <property type="protein sequence ID" value="KAH8992001.1"/>
    <property type="molecule type" value="Genomic_DNA"/>
</dbReference>
<feature type="compositionally biased region" description="Polar residues" evidence="7">
    <location>
        <begin position="84"/>
        <end position="101"/>
    </location>
</feature>
<dbReference type="GO" id="GO:0000400">
    <property type="term" value="F:four-way junction DNA binding"/>
    <property type="evidence" value="ECO:0007669"/>
    <property type="project" value="TreeGrafter"/>
</dbReference>
<dbReference type="GO" id="GO:0045003">
    <property type="term" value="P:double-strand break repair via synthesis-dependent strand annealing"/>
    <property type="evidence" value="ECO:0007669"/>
    <property type="project" value="TreeGrafter"/>
</dbReference>
<feature type="region of interest" description="Disordered" evidence="7">
    <location>
        <begin position="79"/>
        <end position="166"/>
    </location>
</feature>
<evidence type="ECO:0000256" key="1">
    <source>
        <dbReference type="ARBA" id="ARBA00009889"/>
    </source>
</evidence>
<feature type="compositionally biased region" description="Low complexity" evidence="7">
    <location>
        <begin position="951"/>
        <end position="966"/>
    </location>
</feature>
<sequence length="1287" mass="141744">MSSPNSYWGDEELNSAVLNELAVIEATQIASTSRPVVRSPPKTVPPLAKQDSDDLFDLAFDVDAQDLQELDAAIEKDYRRKAAPSSSNTFGRSLSGRQTTLFGGIVPPRSPSPKKPPSSRRGAQQKSPSHPTDRKVKKWDHTAFAKTGAKRKTGKRKAKDLDEDGDEDDAVEFEQFPCTFCSQFTISLAGTYGTCFILYFRPPPPMKLQPDLLAAQRWIFPLNRPKRDYQFNISRNCLFDNALVALPTGLGKTFIAGVVMLNFYRWFPEGKVVFVAPTKPLVAQQVEACHKTCGIPGSDAIELTGNNPRSFRAKAWQEKRVFYMTPQTFENDLKTDNCDPRDVILLVMRHTKGQGTTPTPKLSGSLWPKIPHFRLLALTATPGGTPDAVQAIVDSLHIGRIELRDEQSLDIRSYVYEKKVKQHIVSMNEGIATLRDLLAKVLEVYIKKCTAFGILRGNLDPVMFHPFRANAAMDEINRRPDSRQLQWAYPVLRKVGALARAMGYLLEASPQMCFRSLTEEAEGATSDKPSGLNKDPAFQTLMTELRLQKSSGFAVHPKLEMLKTLVVDHFGQRLRDENASDADVRVGEDTRAMVFVTFREAVDEIVDFLNQDSPLLRANKFIGQGIDKKGNKGLAQREQLDIINQFKDGVFNILVATSVGEEGLDIGEVDLIVCYDAQKTPIRMLQRVGRTGRKREGYVHVLLAEGREETNWNKAREAYNQVQRTIVRGDQLELYDDTERLLPDHIKPECLEMVMEIQEYDRAATERSREKTTKGPSNKRKRNDNPARDIPPGACTGFVSVADLLVKQKNGKKRQKATKFDENAGIDDDTDEEIEAGLFAPRRSTSMSAASSKPPKTKLKRSKTTASGSKKRKPAAPKRKRVRADDTELTASQFAREGAEDSDDKEIERGLQSTSVLRPSKSPALVPSGSSRASSPEVPLVQNQSIIDICTSAAPSRSPSPRHATPQPSADANDLAPQHVPPSPAKSGSAPQDRIIDLNEDECEPSKEEDSLAWLLADSEDGETMESGPSKPWTRTSKSPDSDVIAVEDSEHEDESAIVLISSPTRPSTGRPTHEASPPAISPPPPRLVAQRPPPFTAIAESSSPAHPPLSQRRLHRREPHSSPSLPPAKKRRVPKVKVRDTAAAARINPWIDVEATHSGDEVGGGSSSEATPSEDEEEESEGDMRFVTELPPTQASPSYDQSAVYRQSLLSQAPAAPFSVPAFAAPPVRRGGVRGLLRAAAPAAAGPAVVLTSSPPQPREEEDYYMLGSFVVDDEAEISIMQSSEP</sequence>
<feature type="compositionally biased region" description="Basic and acidic residues" evidence="7">
    <location>
        <begin position="761"/>
        <end position="773"/>
    </location>
</feature>
<feature type="region of interest" description="Disordered" evidence="7">
    <location>
        <begin position="30"/>
        <end position="50"/>
    </location>
</feature>
<dbReference type="CDD" id="cd12091">
    <property type="entry name" value="FANCM_ID"/>
    <property type="match status" value="1"/>
</dbReference>
<gene>
    <name evidence="10" type="ORF">EDB92DRAFT_1945552</name>
</gene>
<evidence type="ECO:0000313" key="11">
    <source>
        <dbReference type="Proteomes" id="UP001201163"/>
    </source>
</evidence>
<feature type="compositionally biased region" description="Polar residues" evidence="7">
    <location>
        <begin position="1062"/>
        <end position="1071"/>
    </location>
</feature>
<dbReference type="EC" id="3.6.4.12" evidence="6"/>
<reference evidence="10" key="1">
    <citation type="submission" date="2022-01" db="EMBL/GenBank/DDBJ databases">
        <title>Comparative genomics reveals a dynamic genome evolution in the ectomycorrhizal milk-cap (Lactarius) mushrooms.</title>
        <authorList>
            <consortium name="DOE Joint Genome Institute"/>
            <person name="Lebreton A."/>
            <person name="Tang N."/>
            <person name="Kuo A."/>
            <person name="LaButti K."/>
            <person name="Drula E."/>
            <person name="Barry K."/>
            <person name="Clum A."/>
            <person name="Lipzen A."/>
            <person name="Mousain D."/>
            <person name="Ng V."/>
            <person name="Wang R."/>
            <person name="Wang X."/>
            <person name="Dai Y."/>
            <person name="Henrissat B."/>
            <person name="Grigoriev I.V."/>
            <person name="Guerin-Laguette A."/>
            <person name="Yu F."/>
            <person name="Martin F.M."/>
        </authorList>
    </citation>
    <scope>NUCLEOTIDE SEQUENCE</scope>
    <source>
        <strain evidence="10">QP</strain>
    </source>
</reference>
<accession>A0AAD4QDS6</accession>
<dbReference type="InterPro" id="IPR011545">
    <property type="entry name" value="DEAD/DEAH_box_helicase_dom"/>
</dbReference>
<dbReference type="GO" id="GO:0016787">
    <property type="term" value="F:hydrolase activity"/>
    <property type="evidence" value="ECO:0007669"/>
    <property type="project" value="UniProtKB-KW"/>
</dbReference>
<feature type="compositionally biased region" description="Basic residues" evidence="7">
    <location>
        <begin position="855"/>
        <end position="882"/>
    </location>
</feature>
<dbReference type="GO" id="GO:0043138">
    <property type="term" value="F:3'-5' DNA helicase activity"/>
    <property type="evidence" value="ECO:0007669"/>
    <property type="project" value="InterPro"/>
</dbReference>
<protein>
    <recommendedName>
        <fullName evidence="6">ATP-dependent DNA helicase</fullName>
        <ecNumber evidence="6">3.6.4.12</ecNumber>
    </recommendedName>
</protein>
<comment type="subunit">
    <text evidence="6">Interacts with the MHF histone-fold complex to form the FANCM-MHF complex.</text>
</comment>
<evidence type="ECO:0000256" key="6">
    <source>
        <dbReference type="RuleBase" id="RU367027"/>
    </source>
</evidence>
<dbReference type="GO" id="GO:0005634">
    <property type="term" value="C:nucleus"/>
    <property type="evidence" value="ECO:0007669"/>
    <property type="project" value="UniProtKB-SubCell"/>
</dbReference>
<feature type="compositionally biased region" description="Basic residues" evidence="7">
    <location>
        <begin position="148"/>
        <end position="158"/>
    </location>
</feature>
<comment type="function">
    <text evidence="6">ATP-dependent DNA helicase involved in DNA damage repair by homologous recombination and in genome maintenance. Capable of unwinding D-loops. Plays a role in limiting crossover recombinants during mitotic DNA double-strand break (DSB) repair. Component of a FANCM-MHF complex which promotes gene conversion at blocked replication forks, probably by reversal of the stalled fork.</text>
</comment>
<evidence type="ECO:0000256" key="2">
    <source>
        <dbReference type="ARBA" id="ARBA00022741"/>
    </source>
</evidence>
<dbReference type="Pfam" id="PF00270">
    <property type="entry name" value="DEAD"/>
    <property type="match status" value="1"/>
</dbReference>
<evidence type="ECO:0000259" key="8">
    <source>
        <dbReference type="PROSITE" id="PS51192"/>
    </source>
</evidence>
<feature type="compositionally biased region" description="Polar residues" evidence="7">
    <location>
        <begin position="1192"/>
        <end position="1202"/>
    </location>
</feature>